<feature type="transmembrane region" description="Helical" evidence="1">
    <location>
        <begin position="62"/>
        <end position="81"/>
    </location>
</feature>
<evidence type="ECO:0000256" key="1">
    <source>
        <dbReference type="SAM" id="Phobius"/>
    </source>
</evidence>
<comment type="caution">
    <text evidence="2">The sequence shown here is derived from an EMBL/GenBank/DDBJ whole genome shotgun (WGS) entry which is preliminary data.</text>
</comment>
<keyword evidence="1" id="KW-1133">Transmembrane helix</keyword>
<reference evidence="2" key="1">
    <citation type="journal article" date="2015" name="Proc. Natl. Acad. Sci. U.S.A.">
        <title>Networks of energetic and metabolic interactions define dynamics in microbial communities.</title>
        <authorList>
            <person name="Embree M."/>
            <person name="Liu J.K."/>
            <person name="Al-Bassam M.M."/>
            <person name="Zengler K."/>
        </authorList>
    </citation>
    <scope>NUCLEOTIDE SEQUENCE</scope>
</reference>
<dbReference type="AlphaFoldDB" id="A0A0W8G0K2"/>
<keyword evidence="1" id="KW-0812">Transmembrane</keyword>
<accession>A0A0W8G0K2</accession>
<name>A0A0W8G0K2_9ZZZZ</name>
<protein>
    <submittedName>
        <fullName evidence="2">Uncharacterized protein</fullName>
    </submittedName>
</protein>
<feature type="transmembrane region" description="Helical" evidence="1">
    <location>
        <begin position="87"/>
        <end position="106"/>
    </location>
</feature>
<keyword evidence="1" id="KW-0472">Membrane</keyword>
<evidence type="ECO:0000313" key="2">
    <source>
        <dbReference type="EMBL" id="KUG26609.1"/>
    </source>
</evidence>
<proteinExistence type="predicted"/>
<gene>
    <name evidence="2" type="ORF">ASZ90_003544</name>
</gene>
<organism evidence="2">
    <name type="scientific">hydrocarbon metagenome</name>
    <dbReference type="NCBI Taxonomy" id="938273"/>
    <lineage>
        <taxon>unclassified sequences</taxon>
        <taxon>metagenomes</taxon>
        <taxon>ecological metagenomes</taxon>
    </lineage>
</organism>
<sequence>MTLRGNLRAFHFIELCTGVLLAVLFYFFGDFGLIGIALFFIGMALTMKKDFDEREIYLSYKINSYEGIFIGAVMTVTYFKFPDANWFYVFLVTASIARGIIGVVSFKMK</sequence>
<dbReference type="EMBL" id="LNQE01000431">
    <property type="protein sequence ID" value="KUG26609.1"/>
    <property type="molecule type" value="Genomic_DNA"/>
</dbReference>
<feature type="transmembrane region" description="Helical" evidence="1">
    <location>
        <begin position="12"/>
        <end position="41"/>
    </location>
</feature>